<dbReference type="PANTHER" id="PTHR47982">
    <property type="entry name" value="PROLINE-RICH RECEPTOR-LIKE PROTEIN KINASE PERK4"/>
    <property type="match status" value="1"/>
</dbReference>
<dbReference type="InterPro" id="IPR011009">
    <property type="entry name" value="Kinase-like_dom_sf"/>
</dbReference>
<dbReference type="EC" id="2.7.11.1" evidence="2"/>
<reference evidence="16" key="1">
    <citation type="journal article" date="2023" name="Plant Biotechnol. J.">
        <title>Chromosome-level wild Hevea brasiliensis genome provides new tools for genomic-assisted breeding and valuable loci to elevate rubber yield.</title>
        <authorList>
            <person name="Cheng H."/>
            <person name="Song X."/>
            <person name="Hu Y."/>
            <person name="Wu T."/>
            <person name="Yang Q."/>
            <person name="An Z."/>
            <person name="Feng S."/>
            <person name="Deng Z."/>
            <person name="Wu W."/>
            <person name="Zeng X."/>
            <person name="Tu M."/>
            <person name="Wang X."/>
            <person name="Huang H."/>
        </authorList>
    </citation>
    <scope>NUCLEOTIDE SEQUENCE</scope>
    <source>
        <strain evidence="16">MT/VB/25A 57/8</strain>
    </source>
</reference>
<keyword evidence="4" id="KW-0723">Serine/threonine-protein kinase</keyword>
<evidence type="ECO:0000256" key="3">
    <source>
        <dbReference type="ARBA" id="ARBA00022475"/>
    </source>
</evidence>
<dbReference type="PROSITE" id="PS00107">
    <property type="entry name" value="PROTEIN_KINASE_ATP"/>
    <property type="match status" value="2"/>
</dbReference>
<evidence type="ECO:0000259" key="15">
    <source>
        <dbReference type="PROSITE" id="PS50011"/>
    </source>
</evidence>
<evidence type="ECO:0000256" key="8">
    <source>
        <dbReference type="ARBA" id="ARBA00022777"/>
    </source>
</evidence>
<keyword evidence="7 14" id="KW-0547">Nucleotide-binding</keyword>
<keyword evidence="9 14" id="KW-0067">ATP-binding</keyword>
<keyword evidence="5" id="KW-0808">Transferase</keyword>
<evidence type="ECO:0000256" key="12">
    <source>
        <dbReference type="ARBA" id="ARBA00047899"/>
    </source>
</evidence>
<dbReference type="Pfam" id="PF00069">
    <property type="entry name" value="Pkinase"/>
    <property type="match status" value="1"/>
</dbReference>
<evidence type="ECO:0000256" key="10">
    <source>
        <dbReference type="ARBA" id="ARBA00022989"/>
    </source>
</evidence>
<name>A0ABQ9MG60_HEVBR</name>
<comment type="caution">
    <text evidence="16">The sequence shown here is derived from an EMBL/GenBank/DDBJ whole genome shotgun (WGS) entry which is preliminary data.</text>
</comment>
<dbReference type="EMBL" id="JARPOI010000006">
    <property type="protein sequence ID" value="KAJ9179182.1"/>
    <property type="molecule type" value="Genomic_DNA"/>
</dbReference>
<feature type="binding site" evidence="14">
    <location>
        <position position="64"/>
    </location>
    <ligand>
        <name>ATP</name>
        <dbReference type="ChEBI" id="CHEBI:30616"/>
    </ligand>
</feature>
<evidence type="ECO:0000256" key="13">
    <source>
        <dbReference type="ARBA" id="ARBA00048679"/>
    </source>
</evidence>
<evidence type="ECO:0000256" key="2">
    <source>
        <dbReference type="ARBA" id="ARBA00012513"/>
    </source>
</evidence>
<dbReference type="InterPro" id="IPR008271">
    <property type="entry name" value="Ser/Thr_kinase_AS"/>
</dbReference>
<dbReference type="InterPro" id="IPR047117">
    <property type="entry name" value="PERK1-13-like"/>
</dbReference>
<dbReference type="Gene3D" id="3.30.200.20">
    <property type="entry name" value="Phosphorylase Kinase, domain 1"/>
    <property type="match status" value="3"/>
</dbReference>
<dbReference type="InterPro" id="IPR000719">
    <property type="entry name" value="Prot_kinase_dom"/>
</dbReference>
<accession>A0ABQ9MG60</accession>
<evidence type="ECO:0000256" key="5">
    <source>
        <dbReference type="ARBA" id="ARBA00022679"/>
    </source>
</evidence>
<dbReference type="PROSITE" id="PS00108">
    <property type="entry name" value="PROTEIN_KINASE_ST"/>
    <property type="match status" value="2"/>
</dbReference>
<evidence type="ECO:0000313" key="17">
    <source>
        <dbReference type="Proteomes" id="UP001174677"/>
    </source>
</evidence>
<dbReference type="Proteomes" id="UP001174677">
    <property type="component" value="Chromosome 6"/>
</dbReference>
<dbReference type="PROSITE" id="PS50011">
    <property type="entry name" value="PROTEIN_KINASE_DOM"/>
    <property type="match status" value="3"/>
</dbReference>
<dbReference type="PANTHER" id="PTHR47982:SF40">
    <property type="entry name" value="NON-SPECIFIC SERINE_THREONINE PROTEIN KINASE"/>
    <property type="match status" value="1"/>
</dbReference>
<dbReference type="Gene3D" id="1.10.510.10">
    <property type="entry name" value="Transferase(Phosphotransferase) domain 1"/>
    <property type="match status" value="3"/>
</dbReference>
<comment type="catalytic activity">
    <reaction evidence="13">
        <text>L-seryl-[protein] + ATP = O-phospho-L-seryl-[protein] + ADP + H(+)</text>
        <dbReference type="Rhea" id="RHEA:17989"/>
        <dbReference type="Rhea" id="RHEA-COMP:9863"/>
        <dbReference type="Rhea" id="RHEA-COMP:11604"/>
        <dbReference type="ChEBI" id="CHEBI:15378"/>
        <dbReference type="ChEBI" id="CHEBI:29999"/>
        <dbReference type="ChEBI" id="CHEBI:30616"/>
        <dbReference type="ChEBI" id="CHEBI:83421"/>
        <dbReference type="ChEBI" id="CHEBI:456216"/>
        <dbReference type="EC" id="2.7.11.1"/>
    </reaction>
</comment>
<feature type="domain" description="Protein kinase" evidence="15">
    <location>
        <begin position="337"/>
        <end position="629"/>
    </location>
</feature>
<evidence type="ECO:0000256" key="7">
    <source>
        <dbReference type="ARBA" id="ARBA00022741"/>
    </source>
</evidence>
<keyword evidence="6" id="KW-0812">Transmembrane</keyword>
<evidence type="ECO:0000256" key="6">
    <source>
        <dbReference type="ARBA" id="ARBA00022692"/>
    </source>
</evidence>
<dbReference type="EMBL" id="JARPOI010000006">
    <property type="protein sequence ID" value="KAJ9179181.1"/>
    <property type="molecule type" value="Genomic_DNA"/>
</dbReference>
<dbReference type="SUPFAM" id="SSF56112">
    <property type="entry name" value="Protein kinase-like (PK-like)"/>
    <property type="match status" value="3"/>
</dbReference>
<gene>
    <name evidence="16" type="ORF">P3X46_010999</name>
</gene>
<keyword evidence="8" id="KW-0418">Kinase</keyword>
<evidence type="ECO:0000256" key="1">
    <source>
        <dbReference type="ARBA" id="ARBA00004162"/>
    </source>
</evidence>
<proteinExistence type="predicted"/>
<feature type="binding site" evidence="14">
    <location>
        <position position="375"/>
    </location>
    <ligand>
        <name>ATP</name>
        <dbReference type="ChEBI" id="CHEBI:30616"/>
    </ligand>
</feature>
<keyword evidence="11" id="KW-0472">Membrane</keyword>
<evidence type="ECO:0000256" key="4">
    <source>
        <dbReference type="ARBA" id="ARBA00022527"/>
    </source>
</evidence>
<evidence type="ECO:0000313" key="16">
    <source>
        <dbReference type="EMBL" id="KAJ9179182.1"/>
    </source>
</evidence>
<keyword evidence="3" id="KW-1003">Cell membrane</keyword>
<keyword evidence="10" id="KW-1133">Transmembrane helix</keyword>
<dbReference type="Pfam" id="PF07714">
    <property type="entry name" value="PK_Tyr_Ser-Thr"/>
    <property type="match status" value="2"/>
</dbReference>
<keyword evidence="17" id="KW-1185">Reference proteome</keyword>
<evidence type="ECO:0000256" key="14">
    <source>
        <dbReference type="PROSITE-ProRule" id="PRU10141"/>
    </source>
</evidence>
<comment type="subcellular location">
    <subcellularLocation>
        <location evidence="1">Cell membrane</location>
        <topology evidence="1">Single-pass membrane protein</topology>
    </subcellularLocation>
</comment>
<dbReference type="SMART" id="SM00220">
    <property type="entry name" value="S_TKc"/>
    <property type="match status" value="3"/>
</dbReference>
<feature type="domain" description="Protein kinase" evidence="15">
    <location>
        <begin position="36"/>
        <end position="299"/>
    </location>
</feature>
<sequence>MSSSEEESHTPARKDVKANELKKYEYDELAKTTRLFSNDKLLGRGSFGDVFKGSLPSGEVAIKKLKYRDGQWEKEFEELIKALGTVRHQNLVSLIGYCSDSSDRLLVSEFVPNKSLKFHLYDGKRRSNLNWSIRMKIAIDTAKGLAYLHKECSSKIIHGDIKAANILLDDSFKPKVAEFGLAKFYSKIDHKNHPSQKISEESDVYFFGIVLLELIMGKKVQNKDVKKAKALMNKGEDLVEDDYARLIDSTLKGHYNASEMGRMIHCAVISIYKPLESRPNMKQIVEVLEGRKSTKELWFVNSQQDSSPYNALAPKKDNPHGPKEFEYTVLADATGKFSYAHRLGGGGFGEVFSGTLSFKKNNRENLQSSDVAIKKLAYNKDKPGKEEFEKEIKAVGIVRHRCLVSLIGYCCDEYNRLLVLEFVPNKSLRFHLHGNQQPTLEWSKRMKIAISSAKGLEYLHKGCTPPIIHRDIKADNILIDNNFESKIADFGLAKFFPETGSVTHISTILKGTNIYADPEKYPSQKLSEKSDVYSFGVVLLELLTGKDPFAGDGIVKWAMPLMIEGNDLIKDNYADLIDSKLEGHYNPSQMTRMIYCAAASVYKPSISRPMMEEIVLVLQEKMPPENLWLAKGETSRQDNQSRKPYPNELEPPTLLRTFSFEELASVTSSFSGKHLLRDDYFFQVYKGVLPDNNNQNVAIKRIKHVSEQRKDEFEEEIEAINHVRHRNIITLIGYCSDKENNRLLVFEFISDNSLKFHLHGNGSSTDLDWSKRMKIAEGLAEGLKYMHEDCKPRILHLYVKSDNIFLNKKFEPKLAEFGSAKLFPDSVTHLSIDKIMKDSGYMAPEYDSTNKHLTDKFDVYSFGVILLELITGKEPVGDLDGHTTIVDWAKRHLSKGKDSFVDDKLLMKYDTEQMDRMIACALACVHGDPQNRPQMSEILEALKGRVSL</sequence>
<dbReference type="InterPro" id="IPR001245">
    <property type="entry name" value="Ser-Thr/Tyr_kinase_cat_dom"/>
</dbReference>
<dbReference type="InterPro" id="IPR017441">
    <property type="entry name" value="Protein_kinase_ATP_BS"/>
</dbReference>
<comment type="catalytic activity">
    <reaction evidence="12">
        <text>L-threonyl-[protein] + ATP = O-phospho-L-threonyl-[protein] + ADP + H(+)</text>
        <dbReference type="Rhea" id="RHEA:46608"/>
        <dbReference type="Rhea" id="RHEA-COMP:11060"/>
        <dbReference type="Rhea" id="RHEA-COMP:11605"/>
        <dbReference type="ChEBI" id="CHEBI:15378"/>
        <dbReference type="ChEBI" id="CHEBI:30013"/>
        <dbReference type="ChEBI" id="CHEBI:30616"/>
        <dbReference type="ChEBI" id="CHEBI:61977"/>
        <dbReference type="ChEBI" id="CHEBI:456216"/>
        <dbReference type="EC" id="2.7.11.1"/>
    </reaction>
</comment>
<evidence type="ECO:0000256" key="11">
    <source>
        <dbReference type="ARBA" id="ARBA00023136"/>
    </source>
</evidence>
<evidence type="ECO:0000256" key="9">
    <source>
        <dbReference type="ARBA" id="ARBA00022840"/>
    </source>
</evidence>
<feature type="domain" description="Protein kinase" evidence="15">
    <location>
        <begin position="670"/>
        <end position="948"/>
    </location>
</feature>
<organism evidence="16 17">
    <name type="scientific">Hevea brasiliensis</name>
    <name type="common">Para rubber tree</name>
    <name type="synonym">Siphonia brasiliensis</name>
    <dbReference type="NCBI Taxonomy" id="3981"/>
    <lineage>
        <taxon>Eukaryota</taxon>
        <taxon>Viridiplantae</taxon>
        <taxon>Streptophyta</taxon>
        <taxon>Embryophyta</taxon>
        <taxon>Tracheophyta</taxon>
        <taxon>Spermatophyta</taxon>
        <taxon>Magnoliopsida</taxon>
        <taxon>eudicotyledons</taxon>
        <taxon>Gunneridae</taxon>
        <taxon>Pentapetalae</taxon>
        <taxon>rosids</taxon>
        <taxon>fabids</taxon>
        <taxon>Malpighiales</taxon>
        <taxon>Euphorbiaceae</taxon>
        <taxon>Crotonoideae</taxon>
        <taxon>Micrandreae</taxon>
        <taxon>Hevea</taxon>
    </lineage>
</organism>
<protein>
    <recommendedName>
        <fullName evidence="2">non-specific serine/threonine protein kinase</fullName>
        <ecNumber evidence="2">2.7.11.1</ecNumber>
    </recommendedName>
</protein>